<dbReference type="PATRIC" id="fig|1398.22.peg.1893"/>
<dbReference type="Pfam" id="PF01063">
    <property type="entry name" value="Aminotran_4"/>
    <property type="match status" value="1"/>
</dbReference>
<evidence type="ECO:0000256" key="6">
    <source>
        <dbReference type="ARBA" id="ARBA00022576"/>
    </source>
</evidence>
<dbReference type="EMBL" id="LRPN01000067">
    <property type="protein sequence ID" value="KWZ81876.1"/>
    <property type="molecule type" value="Genomic_DNA"/>
</dbReference>
<dbReference type="PROSITE" id="PS00770">
    <property type="entry name" value="AA_TRANSFER_CLASS_4"/>
    <property type="match status" value="1"/>
</dbReference>
<comment type="pathway">
    <text evidence="3 18">Amino-acid biosynthesis; L-valine biosynthesis; L-valine from pyruvate: step 4/4.</text>
</comment>
<dbReference type="InterPro" id="IPR043131">
    <property type="entry name" value="BCAT-like_N"/>
</dbReference>
<keyword evidence="10 17" id="KW-0100">Branched-chain amino acid biosynthesis</keyword>
<evidence type="ECO:0000256" key="4">
    <source>
        <dbReference type="ARBA" id="ARBA00005072"/>
    </source>
</evidence>
<dbReference type="InterPro" id="IPR001544">
    <property type="entry name" value="Aminotrans_IV"/>
</dbReference>
<keyword evidence="6 17" id="KW-0032">Aminotransferase</keyword>
<dbReference type="GO" id="GO:0052655">
    <property type="term" value="F:L-valine-2-oxoglutarate transaminase activity"/>
    <property type="evidence" value="ECO:0007669"/>
    <property type="project" value="RHEA"/>
</dbReference>
<reference evidence="20" key="1">
    <citation type="submission" date="2016-01" db="EMBL/GenBank/DDBJ databases">
        <authorList>
            <person name="Mitreva M."/>
            <person name="Pepin K.H."/>
            <person name="Mihindukulasuriya K.A."/>
            <person name="Fulton R."/>
            <person name="Fronick C."/>
            <person name="O'Laughlin M."/>
            <person name="Miner T."/>
            <person name="Herter B."/>
            <person name="Rosa B.A."/>
            <person name="Cordes M."/>
            <person name="Tomlinson C."/>
            <person name="Wollam A."/>
            <person name="Palsikar V.B."/>
            <person name="Mardis E.R."/>
            <person name="Wilson R.K."/>
        </authorList>
    </citation>
    <scope>NUCLEOTIDE SEQUENCE [LARGE SCALE GENOMIC DNA]</scope>
    <source>
        <strain evidence="20">GED7749B</strain>
    </source>
</reference>
<comment type="similarity">
    <text evidence="5 15">Belongs to the class-IV pyridoxal-phosphate-dependent aminotransferase family.</text>
</comment>
<evidence type="ECO:0000256" key="9">
    <source>
        <dbReference type="ARBA" id="ARBA00022898"/>
    </source>
</evidence>
<dbReference type="AlphaFoldDB" id="A0A133KQY8"/>
<dbReference type="UniPathway" id="UPA00049">
    <property type="reaction ID" value="UER00062"/>
</dbReference>
<dbReference type="EC" id="2.6.1.42" evidence="17"/>
<protein>
    <recommendedName>
        <fullName evidence="17">Branched-chain-amino-acid aminotransferase</fullName>
        <ecNumber evidence="17">2.6.1.42</ecNumber>
    </recommendedName>
</protein>
<comment type="caution">
    <text evidence="19">The sequence shown here is derived from an EMBL/GenBank/DDBJ whole genome shotgun (WGS) entry which is preliminary data.</text>
</comment>
<dbReference type="PANTHER" id="PTHR11825">
    <property type="entry name" value="SUBGROUP IIII AMINOTRANSFERASE"/>
    <property type="match status" value="1"/>
</dbReference>
<evidence type="ECO:0000256" key="11">
    <source>
        <dbReference type="ARBA" id="ARBA00048212"/>
    </source>
</evidence>
<dbReference type="GO" id="GO:0009098">
    <property type="term" value="P:L-leucine biosynthetic process"/>
    <property type="evidence" value="ECO:0007669"/>
    <property type="project" value="UniProtKB-UniPathway"/>
</dbReference>
<evidence type="ECO:0000256" key="7">
    <source>
        <dbReference type="ARBA" id="ARBA00022605"/>
    </source>
</evidence>
<comment type="catalytic activity">
    <reaction evidence="12 17">
        <text>L-isoleucine + 2-oxoglutarate = (S)-3-methyl-2-oxopentanoate + L-glutamate</text>
        <dbReference type="Rhea" id="RHEA:24801"/>
        <dbReference type="ChEBI" id="CHEBI:16810"/>
        <dbReference type="ChEBI" id="CHEBI:29985"/>
        <dbReference type="ChEBI" id="CHEBI:35146"/>
        <dbReference type="ChEBI" id="CHEBI:58045"/>
        <dbReference type="EC" id="2.6.1.42"/>
    </reaction>
</comment>
<dbReference type="InterPro" id="IPR036038">
    <property type="entry name" value="Aminotransferase-like"/>
</dbReference>
<comment type="catalytic activity">
    <reaction evidence="11 17">
        <text>L-valine + 2-oxoglutarate = 3-methyl-2-oxobutanoate + L-glutamate</text>
        <dbReference type="Rhea" id="RHEA:24813"/>
        <dbReference type="ChEBI" id="CHEBI:11851"/>
        <dbReference type="ChEBI" id="CHEBI:16810"/>
        <dbReference type="ChEBI" id="CHEBI:29985"/>
        <dbReference type="ChEBI" id="CHEBI:57762"/>
        <dbReference type="EC" id="2.6.1.42"/>
    </reaction>
</comment>
<comment type="catalytic activity">
    <reaction evidence="13 17">
        <text>L-leucine + 2-oxoglutarate = 4-methyl-2-oxopentanoate + L-glutamate</text>
        <dbReference type="Rhea" id="RHEA:18321"/>
        <dbReference type="ChEBI" id="CHEBI:16810"/>
        <dbReference type="ChEBI" id="CHEBI:17865"/>
        <dbReference type="ChEBI" id="CHEBI:29985"/>
        <dbReference type="ChEBI" id="CHEBI:57427"/>
        <dbReference type="EC" id="2.6.1.42"/>
    </reaction>
</comment>
<name>A0A133KQY8_HEYCO</name>
<dbReference type="Proteomes" id="UP000070376">
    <property type="component" value="Unassembled WGS sequence"/>
</dbReference>
<evidence type="ECO:0000256" key="2">
    <source>
        <dbReference type="ARBA" id="ARBA00004824"/>
    </source>
</evidence>
<proteinExistence type="inferred from homology"/>
<dbReference type="GO" id="GO:0052656">
    <property type="term" value="F:L-isoleucine-2-oxoglutarate transaminase activity"/>
    <property type="evidence" value="ECO:0007669"/>
    <property type="project" value="RHEA"/>
</dbReference>
<evidence type="ECO:0000256" key="13">
    <source>
        <dbReference type="ARBA" id="ARBA00049229"/>
    </source>
</evidence>
<dbReference type="InterPro" id="IPR005786">
    <property type="entry name" value="B_amino_transII"/>
</dbReference>
<evidence type="ECO:0000256" key="1">
    <source>
        <dbReference type="ARBA" id="ARBA00001933"/>
    </source>
</evidence>
<dbReference type="SUPFAM" id="SSF56752">
    <property type="entry name" value="D-aminoacid aminotransferase-like PLP-dependent enzymes"/>
    <property type="match status" value="1"/>
</dbReference>
<sequence length="364" mass="40808">MERDAIGLNQVIEFVKADVKKEKPAVESLGFGKHFTDYMFVMDYNEEEGWHQPRITPYAPLVLEPAAMVFHYSQSVFEGLKAYRAKDGRVLLFRPEKNVARMNVSCARLSIPQIDETIVLDAIKQLVELEKDWIPDGEGTSLYIRPFIIATEPSLGVHPAHEYKFMIILSPVGSYYGDQLKPVRIYVEDEYVRAVPGGVGFTKTGGNYAASLKAQEKAEELGYDQVLWLDGVERKYIEEVGSMNIFFKINGEVVTPKLNGSILGGVTRDSVIELLKYWNVPVKETKISIDEIYNAYKNGQLEEVFGTGTAAVISPVGELGWKDVAMQLPHAEAPDSIANRLYDALTGIQLGKTEDPLHWTVEIK</sequence>
<evidence type="ECO:0000256" key="8">
    <source>
        <dbReference type="ARBA" id="ARBA00022679"/>
    </source>
</evidence>
<comment type="pathway">
    <text evidence="4 18">Amino-acid biosynthesis; L-leucine biosynthesis; L-leucine from 3-methyl-2-oxobutanoate: step 4/4.</text>
</comment>
<comment type="pathway">
    <text evidence="2 18">Amino-acid biosynthesis; L-isoleucine biosynthesis; L-isoleucine from 2-oxobutanoate: step 4/4.</text>
</comment>
<evidence type="ECO:0000256" key="17">
    <source>
        <dbReference type="RuleBase" id="RU004517"/>
    </source>
</evidence>
<keyword evidence="9 16" id="KW-0663">Pyridoxal phosphate</keyword>
<comment type="cofactor">
    <cofactor evidence="1 16">
        <name>pyridoxal 5'-phosphate</name>
        <dbReference type="ChEBI" id="CHEBI:597326"/>
    </cofactor>
</comment>
<dbReference type="UniPathway" id="UPA00048">
    <property type="reaction ID" value="UER00073"/>
</dbReference>
<dbReference type="Gene3D" id="3.30.470.10">
    <property type="match status" value="1"/>
</dbReference>
<dbReference type="InterPro" id="IPR043132">
    <property type="entry name" value="BCAT-like_C"/>
</dbReference>
<dbReference type="NCBIfam" id="TIGR01123">
    <property type="entry name" value="ilvE_II"/>
    <property type="match status" value="1"/>
</dbReference>
<dbReference type="PIRSF" id="PIRSF006468">
    <property type="entry name" value="BCAT1"/>
    <property type="match status" value="1"/>
</dbReference>
<keyword evidence="7 17" id="KW-0028">Amino-acid biosynthesis</keyword>
<evidence type="ECO:0000256" key="18">
    <source>
        <dbReference type="RuleBase" id="RU004519"/>
    </source>
</evidence>
<evidence type="ECO:0000313" key="20">
    <source>
        <dbReference type="Proteomes" id="UP000070376"/>
    </source>
</evidence>
<organism evidence="19 20">
    <name type="scientific">Heyndrickxia coagulans</name>
    <name type="common">Weizmannia coagulans</name>
    <dbReference type="NCBI Taxonomy" id="1398"/>
    <lineage>
        <taxon>Bacteria</taxon>
        <taxon>Bacillati</taxon>
        <taxon>Bacillota</taxon>
        <taxon>Bacilli</taxon>
        <taxon>Bacillales</taxon>
        <taxon>Bacillaceae</taxon>
        <taxon>Heyndrickxia</taxon>
    </lineage>
</organism>
<gene>
    <name evidence="19" type="ORF">HMPREF3213_01889</name>
</gene>
<dbReference type="NCBIfam" id="NF009897">
    <property type="entry name" value="PRK13357.1"/>
    <property type="match status" value="1"/>
</dbReference>
<evidence type="ECO:0000313" key="19">
    <source>
        <dbReference type="EMBL" id="KWZ81876.1"/>
    </source>
</evidence>
<dbReference type="InterPro" id="IPR018300">
    <property type="entry name" value="Aminotrans_IV_CS"/>
</dbReference>
<dbReference type="Gene3D" id="3.20.10.10">
    <property type="entry name" value="D-amino Acid Aminotransferase, subunit A, domain 2"/>
    <property type="match status" value="1"/>
</dbReference>
<dbReference type="InterPro" id="IPR033939">
    <property type="entry name" value="BCAT_family"/>
</dbReference>
<dbReference type="GO" id="GO:0052654">
    <property type="term" value="F:L-leucine-2-oxoglutarate transaminase activity"/>
    <property type="evidence" value="ECO:0007669"/>
    <property type="project" value="RHEA"/>
</dbReference>
<evidence type="ECO:0000256" key="5">
    <source>
        <dbReference type="ARBA" id="ARBA00009320"/>
    </source>
</evidence>
<dbReference type="GO" id="GO:0009099">
    <property type="term" value="P:L-valine biosynthetic process"/>
    <property type="evidence" value="ECO:0007669"/>
    <property type="project" value="UniProtKB-UniPathway"/>
</dbReference>
<evidence type="ECO:0000256" key="3">
    <source>
        <dbReference type="ARBA" id="ARBA00004931"/>
    </source>
</evidence>
<dbReference type="CDD" id="cd01557">
    <property type="entry name" value="BCAT_beta_family"/>
    <property type="match status" value="1"/>
</dbReference>
<evidence type="ECO:0000256" key="10">
    <source>
        <dbReference type="ARBA" id="ARBA00023304"/>
    </source>
</evidence>
<dbReference type="GO" id="GO:0009097">
    <property type="term" value="P:isoleucine biosynthetic process"/>
    <property type="evidence" value="ECO:0007669"/>
    <property type="project" value="UniProtKB-UniPathway"/>
</dbReference>
<dbReference type="UniPathway" id="UPA00047">
    <property type="reaction ID" value="UER00058"/>
</dbReference>
<keyword evidence="8 17" id="KW-0808">Transferase</keyword>
<feature type="modified residue" description="N6-(pyridoxal phosphate)lysine" evidence="14">
    <location>
        <position position="203"/>
    </location>
</feature>
<evidence type="ECO:0000256" key="12">
    <source>
        <dbReference type="ARBA" id="ARBA00048798"/>
    </source>
</evidence>
<evidence type="ECO:0000256" key="14">
    <source>
        <dbReference type="PIRSR" id="PIRSR006468-1"/>
    </source>
</evidence>
<evidence type="ECO:0000256" key="16">
    <source>
        <dbReference type="RuleBase" id="RU004516"/>
    </source>
</evidence>
<evidence type="ECO:0000256" key="15">
    <source>
        <dbReference type="RuleBase" id="RU004106"/>
    </source>
</evidence>
<accession>A0A133KQY8</accession>
<dbReference type="PANTHER" id="PTHR11825:SF44">
    <property type="entry name" value="BRANCHED-CHAIN-AMINO-ACID AMINOTRANSFERASE"/>
    <property type="match status" value="1"/>
</dbReference>